<dbReference type="PANTHER" id="PTHR10285">
    <property type="entry name" value="URIDINE KINASE"/>
    <property type="match status" value="1"/>
</dbReference>
<dbReference type="InterPro" id="IPR006083">
    <property type="entry name" value="PRK/URK"/>
</dbReference>
<dbReference type="EMBL" id="WEGI01000001">
    <property type="protein sequence ID" value="MQY24490.1"/>
    <property type="molecule type" value="Genomic_DNA"/>
</dbReference>
<proteinExistence type="predicted"/>
<dbReference type="GO" id="GO:0005524">
    <property type="term" value="F:ATP binding"/>
    <property type="evidence" value="ECO:0007669"/>
    <property type="project" value="InterPro"/>
</dbReference>
<feature type="domain" description="Phosphoribulokinase/uridine kinase" evidence="1">
    <location>
        <begin position="27"/>
        <end position="212"/>
    </location>
</feature>
<dbReference type="InterPro" id="IPR027417">
    <property type="entry name" value="P-loop_NTPase"/>
</dbReference>
<comment type="caution">
    <text evidence="2">The sequence shown here is derived from an EMBL/GenBank/DDBJ whole genome shotgun (WGS) entry which is preliminary data.</text>
</comment>
<evidence type="ECO:0000313" key="2">
    <source>
        <dbReference type="EMBL" id="MQY24490.1"/>
    </source>
</evidence>
<protein>
    <submittedName>
        <fullName evidence="2">Pantothenate kinase</fullName>
        <ecNumber evidence="2">2.7.1.33</ecNumber>
    </submittedName>
</protein>
<accession>A0A7K0DFC0</accession>
<keyword evidence="2" id="KW-0418">Kinase</keyword>
<dbReference type="Gene3D" id="3.40.50.300">
    <property type="entry name" value="P-loop containing nucleotide triphosphate hydrolases"/>
    <property type="match status" value="1"/>
</dbReference>
<name>A0A7K0DFC0_9NOCA</name>
<evidence type="ECO:0000259" key="1">
    <source>
        <dbReference type="Pfam" id="PF00485"/>
    </source>
</evidence>
<dbReference type="Proteomes" id="UP000431401">
    <property type="component" value="Unassembled WGS sequence"/>
</dbReference>
<keyword evidence="3" id="KW-1185">Reference proteome</keyword>
<reference evidence="2 3" key="1">
    <citation type="submission" date="2019-10" db="EMBL/GenBank/DDBJ databases">
        <title>Nocardia macrotermitis sp. nov. and Nocardia aurantia sp. nov., isolated from the gut of fungus growing-termite Macrotermes natalensis.</title>
        <authorList>
            <person name="Benndorf R."/>
            <person name="Schwitalla J."/>
            <person name="Martin K."/>
            <person name="De Beer W."/>
            <person name="Kaster A.-K."/>
            <person name="Vollmers J."/>
            <person name="Poulsen M."/>
            <person name="Beemelmanns C."/>
        </authorList>
    </citation>
    <scope>NUCLEOTIDE SEQUENCE [LARGE SCALE GENOMIC DNA]</scope>
    <source>
        <strain evidence="2 3">RB56</strain>
    </source>
</reference>
<organism evidence="2 3">
    <name type="scientific">Nocardia aurantia</name>
    <dbReference type="NCBI Taxonomy" id="2585199"/>
    <lineage>
        <taxon>Bacteria</taxon>
        <taxon>Bacillati</taxon>
        <taxon>Actinomycetota</taxon>
        <taxon>Actinomycetes</taxon>
        <taxon>Mycobacteriales</taxon>
        <taxon>Nocardiaceae</taxon>
        <taxon>Nocardia</taxon>
    </lineage>
</organism>
<gene>
    <name evidence="2" type="primary">coaA_1</name>
    <name evidence="2" type="ORF">NRB56_00380</name>
</gene>
<evidence type="ECO:0000313" key="3">
    <source>
        <dbReference type="Proteomes" id="UP000431401"/>
    </source>
</evidence>
<dbReference type="AlphaFoldDB" id="A0A7K0DFC0"/>
<dbReference type="Pfam" id="PF00485">
    <property type="entry name" value="PRK"/>
    <property type="match status" value="1"/>
</dbReference>
<dbReference type="GO" id="GO:0004594">
    <property type="term" value="F:pantothenate kinase activity"/>
    <property type="evidence" value="ECO:0007669"/>
    <property type="project" value="UniProtKB-EC"/>
</dbReference>
<keyword evidence="2" id="KW-0808">Transferase</keyword>
<dbReference type="NCBIfam" id="NF006743">
    <property type="entry name" value="PRK09270.1-2"/>
    <property type="match status" value="1"/>
</dbReference>
<sequence>MSYVWMSLSQLAARVRSAVGDRPGRLVLGVAGPPGAGKSTFAAMLRDEIDRQGGAPVAGVAPMDGFHFTNAELAARGLAERKGAPDTFDVAGYVNRLRAARDTPTGRALRWPAYDRDLHEPVPDRIVLDDLRIVLTEGNYLLHDRAGWADVRPCLDEVWYLDAPAELRTERLLDRHRRGGRDAESARDKVTRTDLPNAELVALTRDRADLILHADAARYRIVAAGRRG</sequence>
<dbReference type="SUPFAM" id="SSF52540">
    <property type="entry name" value="P-loop containing nucleoside triphosphate hydrolases"/>
    <property type="match status" value="1"/>
</dbReference>
<dbReference type="EC" id="2.7.1.33" evidence="2"/>